<dbReference type="InterPro" id="IPR017892">
    <property type="entry name" value="Pkinase_C"/>
</dbReference>
<sequence>GLPCQKPPKALEGLHHDVSNFDPDFIKEEPILTPIEEGVLPMINQDEFRNFSFTKDWGEMNEN</sequence>
<evidence type="ECO:0000313" key="2">
    <source>
        <dbReference type="Ensembl" id="ENSACOP00000018823.1"/>
    </source>
</evidence>
<proteinExistence type="predicted"/>
<reference evidence="2" key="1">
    <citation type="submission" date="2025-08" db="UniProtKB">
        <authorList>
            <consortium name="Ensembl"/>
        </authorList>
    </citation>
    <scope>IDENTIFICATION</scope>
</reference>
<keyword evidence="3" id="KW-1185">Reference proteome</keyword>
<accession>A0A8B9G476</accession>
<dbReference type="GO" id="GO:0004674">
    <property type="term" value="F:protein serine/threonine kinase activity"/>
    <property type="evidence" value="ECO:0007669"/>
    <property type="project" value="InterPro"/>
</dbReference>
<dbReference type="Pfam" id="PF00433">
    <property type="entry name" value="Pkinase_C"/>
    <property type="match status" value="1"/>
</dbReference>
<organism evidence="2 3">
    <name type="scientific">Amazona collaria</name>
    <name type="common">yellow-billed parrot</name>
    <dbReference type="NCBI Taxonomy" id="241587"/>
    <lineage>
        <taxon>Eukaryota</taxon>
        <taxon>Metazoa</taxon>
        <taxon>Chordata</taxon>
        <taxon>Craniata</taxon>
        <taxon>Vertebrata</taxon>
        <taxon>Euteleostomi</taxon>
        <taxon>Archelosauria</taxon>
        <taxon>Archosauria</taxon>
        <taxon>Dinosauria</taxon>
        <taxon>Saurischia</taxon>
        <taxon>Theropoda</taxon>
        <taxon>Coelurosauria</taxon>
        <taxon>Aves</taxon>
        <taxon>Neognathae</taxon>
        <taxon>Neoaves</taxon>
        <taxon>Telluraves</taxon>
        <taxon>Australaves</taxon>
        <taxon>Psittaciformes</taxon>
        <taxon>Psittacidae</taxon>
        <taxon>Amazona</taxon>
    </lineage>
</organism>
<dbReference type="Gene3D" id="3.30.200.20">
    <property type="entry name" value="Phosphorylase Kinase, domain 1"/>
    <property type="match status" value="1"/>
</dbReference>
<feature type="domain" description="Protein kinase C-terminal" evidence="1">
    <location>
        <begin position="17"/>
        <end position="53"/>
    </location>
</feature>
<protein>
    <recommendedName>
        <fullName evidence="1">Protein kinase C-terminal domain-containing protein</fullName>
    </recommendedName>
</protein>
<dbReference type="Proteomes" id="UP000694522">
    <property type="component" value="Unplaced"/>
</dbReference>
<evidence type="ECO:0000313" key="3">
    <source>
        <dbReference type="Proteomes" id="UP000694522"/>
    </source>
</evidence>
<dbReference type="Ensembl" id="ENSACOT00000019494.1">
    <property type="protein sequence ID" value="ENSACOP00000018823.1"/>
    <property type="gene ID" value="ENSACOG00000012960.1"/>
</dbReference>
<dbReference type="AlphaFoldDB" id="A0A8B9G476"/>
<name>A0A8B9G476_9PSIT</name>
<evidence type="ECO:0000259" key="1">
    <source>
        <dbReference type="Pfam" id="PF00433"/>
    </source>
</evidence>
<dbReference type="GO" id="GO:0005524">
    <property type="term" value="F:ATP binding"/>
    <property type="evidence" value="ECO:0007669"/>
    <property type="project" value="InterPro"/>
</dbReference>
<reference evidence="2" key="2">
    <citation type="submission" date="2025-09" db="UniProtKB">
        <authorList>
            <consortium name="Ensembl"/>
        </authorList>
    </citation>
    <scope>IDENTIFICATION</scope>
</reference>